<feature type="region of interest" description="Disordered" evidence="1">
    <location>
        <begin position="1"/>
        <end position="37"/>
    </location>
</feature>
<protein>
    <submittedName>
        <fullName evidence="2">Uncharacterized protein</fullName>
    </submittedName>
</protein>
<comment type="caution">
    <text evidence="2">The sequence shown here is derived from an EMBL/GenBank/DDBJ whole genome shotgun (WGS) entry which is preliminary data.</text>
</comment>
<evidence type="ECO:0000313" key="2">
    <source>
        <dbReference type="EMBL" id="MDX8443525.1"/>
    </source>
</evidence>
<feature type="non-terminal residue" evidence="2">
    <location>
        <position position="1"/>
    </location>
</feature>
<keyword evidence="3" id="KW-1185">Reference proteome</keyword>
<feature type="compositionally biased region" description="Basic and acidic residues" evidence="1">
    <location>
        <begin position="22"/>
        <end position="37"/>
    </location>
</feature>
<gene>
    <name evidence="2" type="ORF">RFM51_28550</name>
</gene>
<sequence length="79" mass="8723">SLCAKPHDQQYGRPFLQNLTHTTKETTTEGENSKRLERLTREAMADVDASRVVDQGVVLAWAESLGTGCPLPVPNAKMR</sequence>
<evidence type="ECO:0000313" key="3">
    <source>
        <dbReference type="Proteomes" id="UP001272097"/>
    </source>
</evidence>
<feature type="compositionally biased region" description="Basic and acidic residues" evidence="1">
    <location>
        <begin position="1"/>
        <end position="10"/>
    </location>
</feature>
<organism evidence="2 3">
    <name type="scientific">Mesorhizobium australafricanum</name>
    <dbReference type="NCBI Taxonomy" id="3072311"/>
    <lineage>
        <taxon>Bacteria</taxon>
        <taxon>Pseudomonadati</taxon>
        <taxon>Pseudomonadota</taxon>
        <taxon>Alphaproteobacteria</taxon>
        <taxon>Hyphomicrobiales</taxon>
        <taxon>Phyllobacteriaceae</taxon>
        <taxon>Mesorhizobium</taxon>
    </lineage>
</organism>
<accession>A0ABU4X8B6</accession>
<dbReference type="Proteomes" id="UP001272097">
    <property type="component" value="Unassembled WGS sequence"/>
</dbReference>
<evidence type="ECO:0000256" key="1">
    <source>
        <dbReference type="SAM" id="MobiDB-lite"/>
    </source>
</evidence>
<name>A0ABU4X8B6_9HYPH</name>
<dbReference type="EMBL" id="JAVIIS010000066">
    <property type="protein sequence ID" value="MDX8443525.1"/>
    <property type="molecule type" value="Genomic_DNA"/>
</dbReference>
<reference evidence="2 3" key="1">
    <citation type="submission" date="2023-08" db="EMBL/GenBank/DDBJ databases">
        <title>Implementing the SeqCode for naming new Mesorhizobium species isolated from Vachellia karroo root nodules.</title>
        <authorList>
            <person name="Van Lill M."/>
        </authorList>
    </citation>
    <scope>NUCLEOTIDE SEQUENCE [LARGE SCALE GENOMIC DNA]</scope>
    <source>
        <strain evidence="2 3">VK3E</strain>
    </source>
</reference>
<proteinExistence type="predicted"/>